<dbReference type="Pfam" id="PF05949">
    <property type="entry name" value="DUF881"/>
    <property type="match status" value="1"/>
</dbReference>
<keyword evidence="4" id="KW-0472">Membrane</keyword>
<name>A0A087CHT8_9BIFI</name>
<reference evidence="5 6" key="1">
    <citation type="submission" date="2014-03" db="EMBL/GenBank/DDBJ databases">
        <title>Genomics of Bifidobacteria.</title>
        <authorList>
            <person name="Ventura M."/>
            <person name="Milani C."/>
            <person name="Lugli G.A."/>
        </authorList>
    </citation>
    <scope>NUCLEOTIDE SEQUENCE [LARGE SCALE GENOMIC DNA]</scope>
    <source>
        <strain evidence="5 6">LMG 21775</strain>
    </source>
</reference>
<evidence type="ECO:0000256" key="3">
    <source>
        <dbReference type="SAM" id="MobiDB-lite"/>
    </source>
</evidence>
<comment type="caution">
    <text evidence="5">The sequence shown here is derived from an EMBL/GenBank/DDBJ whole genome shotgun (WGS) entry which is preliminary data.</text>
</comment>
<dbReference type="GO" id="GO:0005886">
    <property type="term" value="C:plasma membrane"/>
    <property type="evidence" value="ECO:0007669"/>
    <property type="project" value="TreeGrafter"/>
</dbReference>
<evidence type="ECO:0000256" key="4">
    <source>
        <dbReference type="SAM" id="Phobius"/>
    </source>
</evidence>
<dbReference type="InterPro" id="IPR010273">
    <property type="entry name" value="DUF881"/>
</dbReference>
<proteinExistence type="inferred from homology"/>
<evidence type="ECO:0008006" key="7">
    <source>
        <dbReference type="Google" id="ProtNLM"/>
    </source>
</evidence>
<dbReference type="Gene3D" id="3.30.70.1880">
    <property type="entry name" value="Protein of unknown function DUF881"/>
    <property type="match status" value="1"/>
</dbReference>
<dbReference type="GeneID" id="98299840"/>
<evidence type="ECO:0000256" key="2">
    <source>
        <dbReference type="SAM" id="Coils"/>
    </source>
</evidence>
<dbReference type="PANTHER" id="PTHR37313">
    <property type="entry name" value="UPF0749 PROTEIN RV1825"/>
    <property type="match status" value="1"/>
</dbReference>
<accession>A0A087CHT8</accession>
<gene>
    <name evidence="5" type="ORF">BPSY_0629</name>
</gene>
<sequence>MARHHARHSARHSTAGLFSVALIMALTGFLLVTNIRVNRSVTVTSDTAGLVAEREELVSKLSSQISNLSEQINTLKDLTSTSSSSADTEDVGSGTVLPAIEGPGLTVTLDDSPLWEQQVDQSGSSATINDYVVHQQDIEGVVNALWAGGAESMQIQGQRVLPTTAVRCVGNVLLLQGKKYSPPYKVSAIGPTQQMTDALDDSRTIQIYKGYVTSIGLGWSVETSDNLRFAKTTAVLQPLHYATEYKKD</sequence>
<dbReference type="PANTHER" id="PTHR37313:SF4">
    <property type="entry name" value="CONSERVED MEMBRANE PROTEIN-RELATED"/>
    <property type="match status" value="1"/>
</dbReference>
<protein>
    <recommendedName>
        <fullName evidence="7">DUF881 domain-containing protein</fullName>
    </recommendedName>
</protein>
<evidence type="ECO:0000313" key="6">
    <source>
        <dbReference type="Proteomes" id="UP000029050"/>
    </source>
</evidence>
<comment type="similarity">
    <text evidence="1">Belongs to the UPF0749 family.</text>
</comment>
<feature type="coiled-coil region" evidence="2">
    <location>
        <begin position="51"/>
        <end position="78"/>
    </location>
</feature>
<keyword evidence="2" id="KW-0175">Coiled coil</keyword>
<feature type="transmembrane region" description="Helical" evidence="4">
    <location>
        <begin position="12"/>
        <end position="32"/>
    </location>
</feature>
<feature type="region of interest" description="Disordered" evidence="3">
    <location>
        <begin position="78"/>
        <end position="99"/>
    </location>
</feature>
<dbReference type="OrthoDB" id="3214641at2"/>
<dbReference type="eggNOG" id="COG3879">
    <property type="taxonomic scope" value="Bacteria"/>
</dbReference>
<keyword evidence="6" id="KW-1185">Reference proteome</keyword>
<dbReference type="EMBL" id="JGZI01000008">
    <property type="protein sequence ID" value="KFI82838.1"/>
    <property type="molecule type" value="Genomic_DNA"/>
</dbReference>
<dbReference type="RefSeq" id="WP_033497704.1">
    <property type="nucleotide sequence ID" value="NZ_JBDOCD010000004.1"/>
</dbReference>
<dbReference type="Proteomes" id="UP000029050">
    <property type="component" value="Unassembled WGS sequence"/>
</dbReference>
<keyword evidence="4" id="KW-0812">Transmembrane</keyword>
<evidence type="ECO:0000313" key="5">
    <source>
        <dbReference type="EMBL" id="KFI82838.1"/>
    </source>
</evidence>
<dbReference type="AlphaFoldDB" id="A0A087CHT8"/>
<organism evidence="5 6">
    <name type="scientific">Bifidobacterium psychraerophilum</name>
    <dbReference type="NCBI Taxonomy" id="218140"/>
    <lineage>
        <taxon>Bacteria</taxon>
        <taxon>Bacillati</taxon>
        <taxon>Actinomycetota</taxon>
        <taxon>Actinomycetes</taxon>
        <taxon>Bifidobacteriales</taxon>
        <taxon>Bifidobacteriaceae</taxon>
        <taxon>Bifidobacterium</taxon>
    </lineage>
</organism>
<keyword evidence="4" id="KW-1133">Transmembrane helix</keyword>
<dbReference type="STRING" id="218140.BPSY_0629"/>
<evidence type="ECO:0000256" key="1">
    <source>
        <dbReference type="ARBA" id="ARBA00009108"/>
    </source>
</evidence>